<comment type="caution">
    <text evidence="1">The sequence shown here is derived from an EMBL/GenBank/DDBJ whole genome shotgun (WGS) entry which is preliminary data.</text>
</comment>
<reference evidence="1" key="1">
    <citation type="submission" date="2019-06" db="EMBL/GenBank/DDBJ databases">
        <authorList>
            <person name="Zheng W."/>
        </authorList>
    </citation>
    <scope>NUCLEOTIDE SEQUENCE</scope>
    <source>
        <strain evidence="1">QDHG01</strain>
    </source>
</reference>
<sequence length="91" mass="9925">MKNTSCASWSRFGYLRYLKARLLRLFSSVGRTAGSSTFLEESLLAQRVQTLVLFCLGLVLDDVVQVVIGFAPAVGQVGQGTSQQKQGNQEV</sequence>
<gene>
    <name evidence="1" type="ORF">FGO68_gene14868</name>
</gene>
<accession>A0A8J8NF54</accession>
<dbReference type="Proteomes" id="UP000785679">
    <property type="component" value="Unassembled WGS sequence"/>
</dbReference>
<dbReference type="AlphaFoldDB" id="A0A8J8NF54"/>
<name>A0A8J8NF54_HALGN</name>
<dbReference type="EMBL" id="RRYP01018431">
    <property type="protein sequence ID" value="TNV73644.1"/>
    <property type="molecule type" value="Genomic_DNA"/>
</dbReference>
<evidence type="ECO:0000313" key="2">
    <source>
        <dbReference type="Proteomes" id="UP000785679"/>
    </source>
</evidence>
<organism evidence="1 2">
    <name type="scientific">Halteria grandinella</name>
    <dbReference type="NCBI Taxonomy" id="5974"/>
    <lineage>
        <taxon>Eukaryota</taxon>
        <taxon>Sar</taxon>
        <taxon>Alveolata</taxon>
        <taxon>Ciliophora</taxon>
        <taxon>Intramacronucleata</taxon>
        <taxon>Spirotrichea</taxon>
        <taxon>Stichotrichia</taxon>
        <taxon>Sporadotrichida</taxon>
        <taxon>Halteriidae</taxon>
        <taxon>Halteria</taxon>
    </lineage>
</organism>
<proteinExistence type="predicted"/>
<evidence type="ECO:0000313" key="1">
    <source>
        <dbReference type="EMBL" id="TNV73644.1"/>
    </source>
</evidence>
<protein>
    <submittedName>
        <fullName evidence="1">Uncharacterized protein</fullName>
    </submittedName>
</protein>
<keyword evidence="2" id="KW-1185">Reference proteome</keyword>